<keyword evidence="8 10" id="KW-0131">Cell cycle</keyword>
<comment type="subcellular location">
    <subcellularLocation>
        <location evidence="10 11">Cytoplasm</location>
    </subcellularLocation>
</comment>
<dbReference type="GO" id="GO:0005524">
    <property type="term" value="F:ATP binding"/>
    <property type="evidence" value="ECO:0007669"/>
    <property type="project" value="UniProtKB-UniRule"/>
</dbReference>
<dbReference type="Pfam" id="PF01225">
    <property type="entry name" value="Mur_ligase"/>
    <property type="match status" value="1"/>
</dbReference>
<evidence type="ECO:0000313" key="16">
    <source>
        <dbReference type="Proteomes" id="UP000321298"/>
    </source>
</evidence>
<protein>
    <recommendedName>
        <fullName evidence="10 11">UDP-N-acetylmuramoyl-tripeptide--D-alanyl-D-alanine ligase</fullName>
        <ecNumber evidence="10 11">6.3.2.10</ecNumber>
    </recommendedName>
    <alternativeName>
        <fullName evidence="10">D-alanyl-D-alanine-adding enzyme</fullName>
    </alternativeName>
</protein>
<keyword evidence="4 10" id="KW-0547">Nucleotide-binding</keyword>
<comment type="similarity">
    <text evidence="10">Belongs to the MurCDEF family. MurF subfamily.</text>
</comment>
<evidence type="ECO:0000256" key="5">
    <source>
        <dbReference type="ARBA" id="ARBA00022840"/>
    </source>
</evidence>
<keyword evidence="6 10" id="KW-0133">Cell shape</keyword>
<dbReference type="PANTHER" id="PTHR43024">
    <property type="entry name" value="UDP-N-ACETYLMURAMOYL-TRIPEPTIDE--D-ALANYL-D-ALANINE LIGASE"/>
    <property type="match status" value="1"/>
</dbReference>
<dbReference type="SUPFAM" id="SSF53623">
    <property type="entry name" value="MurD-like peptide ligases, catalytic domain"/>
    <property type="match status" value="1"/>
</dbReference>
<dbReference type="Proteomes" id="UP000321298">
    <property type="component" value="Chromosome"/>
</dbReference>
<evidence type="ECO:0000259" key="12">
    <source>
        <dbReference type="Pfam" id="PF01225"/>
    </source>
</evidence>
<dbReference type="Gene3D" id="3.40.1190.10">
    <property type="entry name" value="Mur-like, catalytic domain"/>
    <property type="match status" value="1"/>
</dbReference>
<feature type="domain" description="Mur ligase N-terminal catalytic" evidence="12">
    <location>
        <begin position="22"/>
        <end position="77"/>
    </location>
</feature>
<dbReference type="Pfam" id="PF08245">
    <property type="entry name" value="Mur_ligase_M"/>
    <property type="match status" value="1"/>
</dbReference>
<dbReference type="AlphaFoldDB" id="A0AAP9EB67"/>
<evidence type="ECO:0000256" key="7">
    <source>
        <dbReference type="ARBA" id="ARBA00022984"/>
    </source>
</evidence>
<dbReference type="SUPFAM" id="SSF53244">
    <property type="entry name" value="MurD-like peptide ligases, peptide-binding domain"/>
    <property type="match status" value="1"/>
</dbReference>
<dbReference type="InterPro" id="IPR005863">
    <property type="entry name" value="UDP-N-AcMur_synth"/>
</dbReference>
<comment type="catalytic activity">
    <reaction evidence="10">
        <text>UDP-N-acetyl-alpha-D-muramoyl-L-alanyl-gamma-D-glutamyl-L-lysine + D-alanyl-D-alanine + ATP = UDP-N-acetyl-alpha-D-muramoyl-L-alanyl-gamma-D-glutamyl-L-lysyl-D-alanyl-D-alanine + ADP + phosphate + H(+)</text>
        <dbReference type="Rhea" id="RHEA:16085"/>
        <dbReference type="ChEBI" id="CHEBI:15378"/>
        <dbReference type="ChEBI" id="CHEBI:30616"/>
        <dbReference type="ChEBI" id="CHEBI:43474"/>
        <dbReference type="ChEBI" id="CHEBI:57822"/>
        <dbReference type="ChEBI" id="CHEBI:70758"/>
        <dbReference type="ChEBI" id="CHEBI:83903"/>
        <dbReference type="ChEBI" id="CHEBI:456216"/>
        <dbReference type="EC" id="6.3.2.10"/>
    </reaction>
</comment>
<dbReference type="GO" id="GO:0071555">
    <property type="term" value="P:cell wall organization"/>
    <property type="evidence" value="ECO:0007669"/>
    <property type="project" value="UniProtKB-KW"/>
</dbReference>
<comment type="catalytic activity">
    <reaction evidence="11">
        <text>D-alanyl-D-alanine + UDP-N-acetyl-alpha-D-muramoyl-L-alanyl-gamma-D-glutamyl-meso-2,6-diaminopimelate + ATP = UDP-N-acetyl-alpha-D-muramoyl-L-alanyl-gamma-D-glutamyl-meso-2,6-diaminopimeloyl-D-alanyl-D-alanine + ADP + phosphate + H(+)</text>
        <dbReference type="Rhea" id="RHEA:28374"/>
        <dbReference type="ChEBI" id="CHEBI:15378"/>
        <dbReference type="ChEBI" id="CHEBI:30616"/>
        <dbReference type="ChEBI" id="CHEBI:43474"/>
        <dbReference type="ChEBI" id="CHEBI:57822"/>
        <dbReference type="ChEBI" id="CHEBI:61386"/>
        <dbReference type="ChEBI" id="CHEBI:83905"/>
        <dbReference type="ChEBI" id="CHEBI:456216"/>
        <dbReference type="EC" id="6.3.2.10"/>
    </reaction>
</comment>
<dbReference type="InterPro" id="IPR036565">
    <property type="entry name" value="Mur-like_cat_sf"/>
</dbReference>
<keyword evidence="5 10" id="KW-0067">ATP-binding</keyword>
<dbReference type="PANTHER" id="PTHR43024:SF1">
    <property type="entry name" value="UDP-N-ACETYLMURAMOYL-TRIPEPTIDE--D-ALANYL-D-ALANINE LIGASE"/>
    <property type="match status" value="1"/>
</dbReference>
<keyword evidence="1 10" id="KW-0963">Cytoplasm</keyword>
<dbReference type="NCBIfam" id="TIGR01143">
    <property type="entry name" value="murF"/>
    <property type="match status" value="1"/>
</dbReference>
<evidence type="ECO:0000256" key="2">
    <source>
        <dbReference type="ARBA" id="ARBA00022598"/>
    </source>
</evidence>
<feature type="domain" description="Mur ligase C-terminal" evidence="13">
    <location>
        <begin position="301"/>
        <end position="427"/>
    </location>
</feature>
<evidence type="ECO:0000256" key="11">
    <source>
        <dbReference type="RuleBase" id="RU004136"/>
    </source>
</evidence>
<dbReference type="GeneID" id="66530891"/>
<dbReference type="Gene3D" id="3.40.1390.10">
    <property type="entry name" value="MurE/MurF, N-terminal domain"/>
    <property type="match status" value="1"/>
</dbReference>
<evidence type="ECO:0000259" key="13">
    <source>
        <dbReference type="Pfam" id="PF02875"/>
    </source>
</evidence>
<evidence type="ECO:0000259" key="14">
    <source>
        <dbReference type="Pfam" id="PF08245"/>
    </source>
</evidence>
<dbReference type="GO" id="GO:0009252">
    <property type="term" value="P:peptidoglycan biosynthetic process"/>
    <property type="evidence" value="ECO:0007669"/>
    <property type="project" value="UniProtKB-UniRule"/>
</dbReference>
<feature type="domain" description="Mur ligase central" evidence="14">
    <location>
        <begin position="104"/>
        <end position="277"/>
    </location>
</feature>
<evidence type="ECO:0000256" key="10">
    <source>
        <dbReference type="HAMAP-Rule" id="MF_02019"/>
    </source>
</evidence>
<keyword evidence="16" id="KW-1185">Reference proteome</keyword>
<comment type="function">
    <text evidence="10 11">Involved in cell wall formation. Catalyzes the final step in the synthesis of UDP-N-acetylmuramoyl-pentapeptide, the precursor of murein.</text>
</comment>
<dbReference type="InterPro" id="IPR035911">
    <property type="entry name" value="MurE/MurF_N"/>
</dbReference>
<gene>
    <name evidence="10" type="primary">murF</name>
    <name evidence="15" type="ORF">FGL83_01705</name>
</gene>
<dbReference type="InterPro" id="IPR004101">
    <property type="entry name" value="Mur_ligase_C"/>
</dbReference>
<evidence type="ECO:0000256" key="8">
    <source>
        <dbReference type="ARBA" id="ARBA00023306"/>
    </source>
</evidence>
<keyword evidence="2 10" id="KW-0436">Ligase</keyword>
<keyword evidence="3 10" id="KW-0132">Cell division</keyword>
<organism evidence="15 16">
    <name type="scientific">Leuconostoc lactis</name>
    <dbReference type="NCBI Taxonomy" id="1246"/>
    <lineage>
        <taxon>Bacteria</taxon>
        <taxon>Bacillati</taxon>
        <taxon>Bacillota</taxon>
        <taxon>Bacilli</taxon>
        <taxon>Lactobacillales</taxon>
        <taxon>Lactobacillaceae</taxon>
        <taxon>Leuconostoc</taxon>
    </lineage>
</organism>
<evidence type="ECO:0000313" key="15">
    <source>
        <dbReference type="EMBL" id="QEA43498.1"/>
    </source>
</evidence>
<proteinExistence type="inferred from homology"/>
<dbReference type="RefSeq" id="WP_095652376.1">
    <property type="nucleotide sequence ID" value="NZ_CP042387.1"/>
</dbReference>
<dbReference type="EC" id="6.3.2.10" evidence="10 11"/>
<dbReference type="SUPFAM" id="SSF63418">
    <property type="entry name" value="MurE/MurF N-terminal domain"/>
    <property type="match status" value="1"/>
</dbReference>
<keyword evidence="7 10" id="KW-0573">Peptidoglycan synthesis</keyword>
<dbReference type="EMBL" id="CP042387">
    <property type="protein sequence ID" value="QEA43498.1"/>
    <property type="molecule type" value="Genomic_DNA"/>
</dbReference>
<feature type="binding site" evidence="10">
    <location>
        <begin position="106"/>
        <end position="112"/>
    </location>
    <ligand>
        <name>ATP</name>
        <dbReference type="ChEBI" id="CHEBI:30616"/>
    </ligand>
</feature>
<keyword evidence="9 10" id="KW-0961">Cell wall biogenesis/degradation</keyword>
<dbReference type="InterPro" id="IPR013221">
    <property type="entry name" value="Mur_ligase_cen"/>
</dbReference>
<comment type="pathway">
    <text evidence="10 11">Cell wall biogenesis; peptidoglycan biosynthesis.</text>
</comment>
<accession>A0AAP9EB67</accession>
<dbReference type="GO" id="GO:0051301">
    <property type="term" value="P:cell division"/>
    <property type="evidence" value="ECO:0007669"/>
    <property type="project" value="UniProtKB-KW"/>
</dbReference>
<dbReference type="HAMAP" id="MF_02019">
    <property type="entry name" value="MurF"/>
    <property type="match status" value="1"/>
</dbReference>
<dbReference type="InterPro" id="IPR000713">
    <property type="entry name" value="Mur_ligase_N"/>
</dbReference>
<name>A0AAP9EB67_LEULA</name>
<reference evidence="15 16" key="1">
    <citation type="submission" date="2019-06" db="EMBL/GenBank/DDBJ databases">
        <title>Genome analyses of bacteria isolated from kimchi.</title>
        <authorList>
            <person name="Lee S."/>
            <person name="Ahn S."/>
            <person name="Roh S."/>
        </authorList>
    </citation>
    <scope>NUCLEOTIDE SEQUENCE [LARGE SCALE GENOMIC DNA]</scope>
    <source>
        <strain evidence="15 16">CBA3625</strain>
    </source>
</reference>
<dbReference type="GO" id="GO:0005737">
    <property type="term" value="C:cytoplasm"/>
    <property type="evidence" value="ECO:0007669"/>
    <property type="project" value="UniProtKB-SubCell"/>
</dbReference>
<dbReference type="InterPro" id="IPR036615">
    <property type="entry name" value="Mur_ligase_C_dom_sf"/>
</dbReference>
<evidence type="ECO:0000256" key="9">
    <source>
        <dbReference type="ARBA" id="ARBA00023316"/>
    </source>
</evidence>
<dbReference type="Gene3D" id="3.90.190.20">
    <property type="entry name" value="Mur ligase, C-terminal domain"/>
    <property type="match status" value="1"/>
</dbReference>
<evidence type="ECO:0000256" key="6">
    <source>
        <dbReference type="ARBA" id="ARBA00022960"/>
    </source>
</evidence>
<evidence type="ECO:0000256" key="4">
    <source>
        <dbReference type="ARBA" id="ARBA00022741"/>
    </source>
</evidence>
<dbReference type="GO" id="GO:0008360">
    <property type="term" value="P:regulation of cell shape"/>
    <property type="evidence" value="ECO:0007669"/>
    <property type="project" value="UniProtKB-KW"/>
</dbReference>
<dbReference type="Pfam" id="PF02875">
    <property type="entry name" value="Mur_ligase_C"/>
    <property type="match status" value="1"/>
</dbReference>
<evidence type="ECO:0000256" key="1">
    <source>
        <dbReference type="ARBA" id="ARBA00022490"/>
    </source>
</evidence>
<dbReference type="GO" id="GO:0047480">
    <property type="term" value="F:UDP-N-acetylmuramoyl-tripeptide-D-alanyl-D-alanine ligase activity"/>
    <property type="evidence" value="ECO:0007669"/>
    <property type="project" value="UniProtKB-UniRule"/>
</dbReference>
<dbReference type="InterPro" id="IPR051046">
    <property type="entry name" value="MurCDEF_CellWall_CoF430Synth"/>
</dbReference>
<evidence type="ECO:0000256" key="3">
    <source>
        <dbReference type="ARBA" id="ARBA00022618"/>
    </source>
</evidence>
<sequence length="441" mass="47033">MDYSIAKIGDILNAKTQGSGQVTGVSFNSRQVVPGDLFVALVADNDGHQYIQDALQRGAAAVLVDDQHDIPNDVPAVIVPDTLIALQQLGAFRRQELNPKVVAITGSNGKTTTKDMTAAVMAKRYKTFKTPENFNNEIGVPMTLLTMPADTEVLVVELGMDRPGQLTALSKLVVPDVAIITMIGEAHIEFFQTRAKIAQAKLEIVAGLKPDGVLCIPFDEPLLTQAAIAQQVVLFGDGVSAVQGDATTTTFTYQETRFAIPLIGGYNIMNALAAVSAGILLHIDLDDAVEALQTFDLTKNRTERLVTARGVNLISDVYNSNPTAVAAVLATLKAIPASHKYVVLGDMLELGEQAATLHANLAKEILAANVTGVYLVGQLFTANTAPILAPHFDSEHLHLYDTHQLDALIADLKTLGDAGDVILLKASHGIHLENVVNALVQ</sequence>